<feature type="transmembrane region" description="Helical" evidence="1">
    <location>
        <begin position="175"/>
        <end position="198"/>
    </location>
</feature>
<reference evidence="2" key="1">
    <citation type="submission" date="2020-02" db="EMBL/GenBank/DDBJ databases">
        <authorList>
            <person name="Meier V. D."/>
        </authorList>
    </citation>
    <scope>NUCLEOTIDE SEQUENCE</scope>
    <source>
        <strain evidence="2">AVDCRST_MAG10</strain>
    </source>
</reference>
<dbReference type="AlphaFoldDB" id="A0A6J4HY83"/>
<evidence type="ECO:0000256" key="1">
    <source>
        <dbReference type="SAM" id="Phobius"/>
    </source>
</evidence>
<name>A0A6J4HY83_9ACTN</name>
<organism evidence="2">
    <name type="scientific">uncultured Acidimicrobiales bacterium</name>
    <dbReference type="NCBI Taxonomy" id="310071"/>
    <lineage>
        <taxon>Bacteria</taxon>
        <taxon>Bacillati</taxon>
        <taxon>Actinomycetota</taxon>
        <taxon>Acidimicrobiia</taxon>
        <taxon>Acidimicrobiales</taxon>
        <taxon>environmental samples</taxon>
    </lineage>
</organism>
<feature type="transmembrane region" description="Helical" evidence="1">
    <location>
        <begin position="205"/>
        <end position="226"/>
    </location>
</feature>
<feature type="transmembrane region" description="Helical" evidence="1">
    <location>
        <begin position="51"/>
        <end position="70"/>
    </location>
</feature>
<accession>A0A6J4HY83</accession>
<keyword evidence="1" id="KW-0812">Transmembrane</keyword>
<gene>
    <name evidence="2" type="ORF">AVDCRST_MAG10-1554</name>
</gene>
<protein>
    <submittedName>
        <fullName evidence="2">Uncharacterized protein</fullName>
    </submittedName>
</protein>
<feature type="transmembrane region" description="Helical" evidence="1">
    <location>
        <begin position="275"/>
        <end position="296"/>
    </location>
</feature>
<feature type="transmembrane region" description="Helical" evidence="1">
    <location>
        <begin position="90"/>
        <end position="110"/>
    </location>
</feature>
<sequence>MTSPVSTGAVYDRGYRPYEGRRGGRQAATAALYRTSLRRAIGLRRPWRQKVAPAVLLAIAVIPAVINVGIGYLTRDTPAEGFEFITYREYLGVSSALLLFVALVAPDIVCPDRRQRVLPLIFARPLTGPDYALAKVGAIFTCVFAFSFLPQVVLYVGQMLVSDGALDYLTDNTAVLWQVPVAAALLALFYSVLGVAVASLSGRRMVAGATLLGITLVSSTVSGILVRADAGPEAPTDQPAALLNLLALPLRVRDLVFLGRLGEDSPLSGVEGGGAMALACYTAVVVACLAVILARYRSVEA</sequence>
<proteinExistence type="predicted"/>
<dbReference type="EMBL" id="CADCTB010000094">
    <property type="protein sequence ID" value="CAA9236358.1"/>
    <property type="molecule type" value="Genomic_DNA"/>
</dbReference>
<feature type="transmembrane region" description="Helical" evidence="1">
    <location>
        <begin position="131"/>
        <end position="155"/>
    </location>
</feature>
<evidence type="ECO:0000313" key="2">
    <source>
        <dbReference type="EMBL" id="CAA9236358.1"/>
    </source>
</evidence>
<keyword evidence="1" id="KW-0472">Membrane</keyword>
<keyword evidence="1" id="KW-1133">Transmembrane helix</keyword>